<reference evidence="5" key="1">
    <citation type="submission" date="2020-02" db="EMBL/GenBank/DDBJ databases">
        <authorList>
            <person name="Meier V. D."/>
        </authorList>
    </citation>
    <scope>NUCLEOTIDE SEQUENCE</scope>
    <source>
        <strain evidence="5">AVDCRST_MAG75</strain>
    </source>
</reference>
<dbReference type="InterPro" id="IPR019887">
    <property type="entry name" value="Tscrpt_reg_AsnC/Lrp_C"/>
</dbReference>
<dbReference type="InterPro" id="IPR036388">
    <property type="entry name" value="WH-like_DNA-bd_sf"/>
</dbReference>
<evidence type="ECO:0000256" key="1">
    <source>
        <dbReference type="ARBA" id="ARBA00023015"/>
    </source>
</evidence>
<dbReference type="Pfam" id="PF13404">
    <property type="entry name" value="HTH_AsnC-type"/>
    <property type="match status" value="1"/>
</dbReference>
<dbReference type="PROSITE" id="PS50956">
    <property type="entry name" value="HTH_ASNC_2"/>
    <property type="match status" value="1"/>
</dbReference>
<dbReference type="Gene3D" id="1.10.10.10">
    <property type="entry name" value="Winged helix-like DNA-binding domain superfamily/Winged helix DNA-binding domain"/>
    <property type="match status" value="1"/>
</dbReference>
<protein>
    <submittedName>
        <fullName evidence="5">Transcriptional regulator, AsnC family</fullName>
    </submittedName>
</protein>
<dbReference type="Gene3D" id="3.30.70.920">
    <property type="match status" value="1"/>
</dbReference>
<name>A0A6J4NDH6_9ACTN</name>
<dbReference type="InterPro" id="IPR011008">
    <property type="entry name" value="Dimeric_a/b-barrel"/>
</dbReference>
<evidence type="ECO:0000313" key="5">
    <source>
        <dbReference type="EMBL" id="CAA9379770.1"/>
    </source>
</evidence>
<dbReference type="SMART" id="SM00344">
    <property type="entry name" value="HTH_ASNC"/>
    <property type="match status" value="1"/>
</dbReference>
<evidence type="ECO:0000259" key="4">
    <source>
        <dbReference type="PROSITE" id="PS50956"/>
    </source>
</evidence>
<keyword evidence="3" id="KW-0804">Transcription</keyword>
<dbReference type="InterPro" id="IPR000485">
    <property type="entry name" value="AsnC-type_HTH_dom"/>
</dbReference>
<keyword evidence="1" id="KW-0805">Transcription regulation</keyword>
<dbReference type="PANTHER" id="PTHR30154">
    <property type="entry name" value="LEUCINE-RESPONSIVE REGULATORY PROTEIN"/>
    <property type="match status" value="1"/>
</dbReference>
<dbReference type="EMBL" id="CADCUO010000054">
    <property type="protein sequence ID" value="CAA9379770.1"/>
    <property type="molecule type" value="Genomic_DNA"/>
</dbReference>
<dbReference type="Pfam" id="PF01037">
    <property type="entry name" value="AsnC_trans_reg"/>
    <property type="match status" value="1"/>
</dbReference>
<dbReference type="GO" id="GO:0043200">
    <property type="term" value="P:response to amino acid"/>
    <property type="evidence" value="ECO:0007669"/>
    <property type="project" value="TreeGrafter"/>
</dbReference>
<dbReference type="PRINTS" id="PR00033">
    <property type="entry name" value="HTHASNC"/>
</dbReference>
<dbReference type="AlphaFoldDB" id="A0A6J4NDH6"/>
<evidence type="ECO:0000256" key="3">
    <source>
        <dbReference type="ARBA" id="ARBA00023163"/>
    </source>
</evidence>
<dbReference type="InterPro" id="IPR019888">
    <property type="entry name" value="Tscrpt_reg_AsnC-like"/>
</dbReference>
<dbReference type="SUPFAM" id="SSF46785">
    <property type="entry name" value="Winged helix' DNA-binding domain"/>
    <property type="match status" value="1"/>
</dbReference>
<proteinExistence type="predicted"/>
<gene>
    <name evidence="5" type="ORF">AVDCRST_MAG75-861</name>
</gene>
<keyword evidence="2" id="KW-0238">DNA-binding</keyword>
<dbReference type="GO" id="GO:0043565">
    <property type="term" value="F:sequence-specific DNA binding"/>
    <property type="evidence" value="ECO:0007669"/>
    <property type="project" value="InterPro"/>
</dbReference>
<dbReference type="InterPro" id="IPR036390">
    <property type="entry name" value="WH_DNA-bd_sf"/>
</dbReference>
<feature type="domain" description="HTH asnC-type" evidence="4">
    <location>
        <begin position="8"/>
        <end position="69"/>
    </location>
</feature>
<sequence length="160" mass="17660">MTSQPPRIDELDGRILHLFSTQPRIGVLEASRRLRVARGTVQARLDRLERDGVVISWGPRISPAALGYGVTAFVTLEIVQHEGRNNVSARLARIPEVLECWTVTGSGDLWCRIVAHSNADLQRVIDTMVTDAGVVRSVSLIGLAELIPYRTEPLVLESAR</sequence>
<dbReference type="GO" id="GO:0005829">
    <property type="term" value="C:cytosol"/>
    <property type="evidence" value="ECO:0007669"/>
    <property type="project" value="TreeGrafter"/>
</dbReference>
<accession>A0A6J4NDH6</accession>
<dbReference type="SUPFAM" id="SSF54909">
    <property type="entry name" value="Dimeric alpha+beta barrel"/>
    <property type="match status" value="1"/>
</dbReference>
<dbReference type="PANTHER" id="PTHR30154:SF34">
    <property type="entry name" value="TRANSCRIPTIONAL REGULATOR AZLB"/>
    <property type="match status" value="1"/>
</dbReference>
<organism evidence="5">
    <name type="scientific">uncultured Propionibacteriaceae bacterium</name>
    <dbReference type="NCBI Taxonomy" id="257457"/>
    <lineage>
        <taxon>Bacteria</taxon>
        <taxon>Bacillati</taxon>
        <taxon>Actinomycetota</taxon>
        <taxon>Actinomycetes</taxon>
        <taxon>Propionibacteriales</taxon>
        <taxon>Propionibacteriaceae</taxon>
        <taxon>environmental samples</taxon>
    </lineage>
</organism>
<evidence type="ECO:0000256" key="2">
    <source>
        <dbReference type="ARBA" id="ARBA00023125"/>
    </source>
</evidence>